<evidence type="ECO:0000259" key="4">
    <source>
        <dbReference type="PROSITE" id="PS51829"/>
    </source>
</evidence>
<feature type="signal peptide" evidence="3">
    <location>
        <begin position="1"/>
        <end position="22"/>
    </location>
</feature>
<dbReference type="NCBIfam" id="TIGR04183">
    <property type="entry name" value="Por_Secre_tail"/>
    <property type="match status" value="1"/>
</dbReference>
<dbReference type="SUPFAM" id="SSF53187">
    <property type="entry name" value="Zn-dependent exopeptidases"/>
    <property type="match status" value="1"/>
</dbReference>
<dbReference type="InterPro" id="IPR008979">
    <property type="entry name" value="Galactose-bd-like_sf"/>
</dbReference>
<dbReference type="Gene3D" id="2.60.40.4070">
    <property type="match status" value="1"/>
</dbReference>
<keyword evidence="1" id="KW-0645">Protease</keyword>
<dbReference type="AlphaFoldDB" id="A0A0S7BYL6"/>
<dbReference type="STRING" id="1678841.TBC1_11533"/>
<dbReference type="Gene3D" id="2.60.120.260">
    <property type="entry name" value="Galactose-binding domain-like"/>
    <property type="match status" value="1"/>
</dbReference>
<feature type="domain" description="P/Homo B" evidence="4">
    <location>
        <begin position="407"/>
        <end position="570"/>
    </location>
</feature>
<proteinExistence type="predicted"/>
<dbReference type="Gene3D" id="3.40.630.10">
    <property type="entry name" value="Zn peptidases"/>
    <property type="match status" value="1"/>
</dbReference>
<dbReference type="OrthoDB" id="952861at2"/>
<dbReference type="InterPro" id="IPR002884">
    <property type="entry name" value="P_dom"/>
</dbReference>
<dbReference type="SUPFAM" id="SSF49785">
    <property type="entry name" value="Galactose-binding domain-like"/>
    <property type="match status" value="1"/>
</dbReference>
<feature type="chain" id="PRO_5006633307" evidence="3">
    <location>
        <begin position="23"/>
        <end position="665"/>
    </location>
</feature>
<reference evidence="5" key="1">
    <citation type="journal article" date="2015" name="Genome Announc.">
        <title>Draft Genome Sequence of Bacteroidales Strain TBC1, a Novel Isolate from a Methanogenic Wastewater Treatment System.</title>
        <authorList>
            <person name="Tourlousse D.M."/>
            <person name="Matsuura N."/>
            <person name="Sun L."/>
            <person name="Toyonaga M."/>
            <person name="Kuroda K."/>
            <person name="Ohashi A."/>
            <person name="Cruz R."/>
            <person name="Yamaguchi T."/>
            <person name="Sekiguchi Y."/>
        </authorList>
    </citation>
    <scope>NUCLEOTIDE SEQUENCE [LARGE SCALE GENOMIC DNA]</scope>
    <source>
        <strain evidence="5">TBC1</strain>
    </source>
</reference>
<dbReference type="GO" id="GO:0006508">
    <property type="term" value="P:proteolysis"/>
    <property type="evidence" value="ECO:0007669"/>
    <property type="project" value="UniProtKB-KW"/>
</dbReference>
<dbReference type="InterPro" id="IPR045175">
    <property type="entry name" value="M28_fam"/>
</dbReference>
<keyword evidence="3" id="KW-0732">Signal</keyword>
<accession>A0A0S7BYL6</accession>
<dbReference type="EMBL" id="DF968182">
    <property type="protein sequence ID" value="GAP42404.1"/>
    <property type="molecule type" value="Genomic_DNA"/>
</dbReference>
<dbReference type="Pfam" id="PF04389">
    <property type="entry name" value="Peptidase_M28"/>
    <property type="match status" value="1"/>
</dbReference>
<organism evidence="5">
    <name type="scientific">Lentimicrobium saccharophilum</name>
    <dbReference type="NCBI Taxonomy" id="1678841"/>
    <lineage>
        <taxon>Bacteria</taxon>
        <taxon>Pseudomonadati</taxon>
        <taxon>Bacteroidota</taxon>
        <taxon>Bacteroidia</taxon>
        <taxon>Bacteroidales</taxon>
        <taxon>Lentimicrobiaceae</taxon>
        <taxon>Lentimicrobium</taxon>
    </lineage>
</organism>
<evidence type="ECO:0000256" key="2">
    <source>
        <dbReference type="ARBA" id="ARBA00022801"/>
    </source>
</evidence>
<keyword evidence="2" id="KW-0378">Hydrolase</keyword>
<evidence type="ECO:0000313" key="6">
    <source>
        <dbReference type="Proteomes" id="UP000053091"/>
    </source>
</evidence>
<dbReference type="InterPro" id="IPR026444">
    <property type="entry name" value="Secre_tail"/>
</dbReference>
<evidence type="ECO:0000256" key="3">
    <source>
        <dbReference type="SAM" id="SignalP"/>
    </source>
</evidence>
<keyword evidence="6" id="KW-1185">Reference proteome</keyword>
<gene>
    <name evidence="5" type="ORF">TBC1_11533</name>
</gene>
<dbReference type="PANTHER" id="PTHR12147">
    <property type="entry name" value="METALLOPEPTIDASE M28 FAMILY MEMBER"/>
    <property type="match status" value="1"/>
</dbReference>
<dbReference type="GO" id="GO:0008235">
    <property type="term" value="F:metalloexopeptidase activity"/>
    <property type="evidence" value="ECO:0007669"/>
    <property type="project" value="InterPro"/>
</dbReference>
<dbReference type="PANTHER" id="PTHR12147:SF26">
    <property type="entry name" value="PEPTIDASE M28 DOMAIN-CONTAINING PROTEIN"/>
    <property type="match status" value="1"/>
</dbReference>
<dbReference type="RefSeq" id="WP_062038095.1">
    <property type="nucleotide sequence ID" value="NZ_DF968182.1"/>
</dbReference>
<sequence length="665" mass="73758">MKKISTLLFALTLFGFSSPVSMKAQLAYSPFLDSLIQLADHQSILLLTRQLAGDTTVLIDGIPTTIISRHYNNPNNSKAADFIFDKFTEYGYTPEVHTFSNGRGENIIATKTGTKYPDKEFIICGHYDNMPSGSVAPGADDNASGTVAVLEAARLLAPFDAEYTIRFAAWDEEEIGLVGSYAYAQRAANQGQQILGVLNLDMIAWDSDNDYTYSIATNTLSQGFTNDFLRTTAYYQPQLNHNYYYTTASDHASFWQFDYPAMLAIEDWYDFNEYYHTPGDDIDILNMPYYVAFVRASIANIAAQGWDHRFYFHHDPVVSGNSVEEREAVLIVEGSHPVDILNYPPRLYYSGNGSGFDFVTPYEVSGDTLRFMIPGFAFGTEVSYYFAVQDSLGRLTASYPAGGLGINPPGTQAPESFFVYVIDNIFSANTCSTTTPVEIIDYQNTYDLITVESTGTVMDVDVNLDITHTRTGELRLILTGPDGTVSMLSDRNGGNGDNYTNTTFDDQAEMMITEGTPPFTGRFRPEMALSAFNGKTVSGDWQIRINDGGAGNTGTLNNWCLHILYLDPTTGLTLNGSAEDEYLGQNYPNPAKGTTTIEFKLKQPSDVQLIIYNMLGQPVAQLANDYFNAGNHLIVAGLNQLTPGRYFYQLKTDRFSKVMPMVIIR</sequence>
<evidence type="ECO:0000313" key="5">
    <source>
        <dbReference type="EMBL" id="GAP42404.1"/>
    </source>
</evidence>
<dbReference type="PROSITE" id="PS51829">
    <property type="entry name" value="P_HOMO_B"/>
    <property type="match status" value="1"/>
</dbReference>
<dbReference type="GO" id="GO:0004252">
    <property type="term" value="F:serine-type endopeptidase activity"/>
    <property type="evidence" value="ECO:0007669"/>
    <property type="project" value="InterPro"/>
</dbReference>
<dbReference type="Pfam" id="PF01483">
    <property type="entry name" value="P_proprotein"/>
    <property type="match status" value="1"/>
</dbReference>
<evidence type="ECO:0000256" key="1">
    <source>
        <dbReference type="ARBA" id="ARBA00022670"/>
    </source>
</evidence>
<protein>
    <submittedName>
        <fullName evidence="5">Protein containing Por secretion system C-terminal sorting domain</fullName>
    </submittedName>
</protein>
<name>A0A0S7BYL6_9BACT</name>
<dbReference type="Pfam" id="PF18962">
    <property type="entry name" value="Por_Secre_tail"/>
    <property type="match status" value="1"/>
</dbReference>
<dbReference type="Proteomes" id="UP000053091">
    <property type="component" value="Unassembled WGS sequence"/>
</dbReference>
<dbReference type="InterPro" id="IPR007484">
    <property type="entry name" value="Peptidase_M28"/>
</dbReference>